<evidence type="ECO:0000313" key="3">
    <source>
        <dbReference type="Proteomes" id="UP001055439"/>
    </source>
</evidence>
<evidence type="ECO:0000313" key="2">
    <source>
        <dbReference type="EMBL" id="URE06649.1"/>
    </source>
</evidence>
<sequence>MLRARYCCDPREVSGVKPTMKKWRRGKGMRLTASFRRSELSCPGKRRQHVTPLMVVEMRRQRRAALTAGVGELEGPEADVVERLVVQHHALVGVLHQLVHRQRRVVRLHDRVRHLGRREHRERHHHPIRVLLPDLGDQQRPHARPRPPAQRVADLKPCSPPRASARSRLASLTRNRRKRESSQHRAQTLEEVAVLSLLADHVEDGVDELSALGIVALGPVVAGAVLAEDEVVGAEQLAVGAGAHRVHGPRLQVHEHRPRHVPAAAGLVVVDVNALQLQPGVTDVVAVGVDAVLVRHHLPELGPDLVAALAGLDVQDLPHG</sequence>
<name>A0A9E7K6V0_9LILI</name>
<dbReference type="OrthoDB" id="732292at2759"/>
<feature type="region of interest" description="Disordered" evidence="1">
    <location>
        <begin position="117"/>
        <end position="185"/>
    </location>
</feature>
<gene>
    <name evidence="2" type="ORF">MUK42_34782</name>
</gene>
<feature type="compositionally biased region" description="Basic residues" evidence="1">
    <location>
        <begin position="117"/>
        <end position="128"/>
    </location>
</feature>
<reference evidence="2" key="1">
    <citation type="submission" date="2022-05" db="EMBL/GenBank/DDBJ databases">
        <title>The Musa troglodytarum L. genome provides insights into the mechanism of non-climacteric behaviour and enrichment of carotenoids.</title>
        <authorList>
            <person name="Wang J."/>
        </authorList>
    </citation>
    <scope>NUCLEOTIDE SEQUENCE</scope>
    <source>
        <tissue evidence="2">Leaf</tissue>
    </source>
</reference>
<organism evidence="2 3">
    <name type="scientific">Musa troglodytarum</name>
    <name type="common">fe'i banana</name>
    <dbReference type="NCBI Taxonomy" id="320322"/>
    <lineage>
        <taxon>Eukaryota</taxon>
        <taxon>Viridiplantae</taxon>
        <taxon>Streptophyta</taxon>
        <taxon>Embryophyta</taxon>
        <taxon>Tracheophyta</taxon>
        <taxon>Spermatophyta</taxon>
        <taxon>Magnoliopsida</taxon>
        <taxon>Liliopsida</taxon>
        <taxon>Zingiberales</taxon>
        <taxon>Musaceae</taxon>
        <taxon>Musa</taxon>
    </lineage>
</organism>
<proteinExistence type="predicted"/>
<dbReference type="Proteomes" id="UP001055439">
    <property type="component" value="Chromosome 5"/>
</dbReference>
<protein>
    <submittedName>
        <fullName evidence="2">Uncharacterized protein</fullName>
    </submittedName>
</protein>
<keyword evidence="3" id="KW-1185">Reference proteome</keyword>
<evidence type="ECO:0000256" key="1">
    <source>
        <dbReference type="SAM" id="MobiDB-lite"/>
    </source>
</evidence>
<accession>A0A9E7K6V0</accession>
<dbReference type="AlphaFoldDB" id="A0A9E7K6V0"/>
<dbReference type="EMBL" id="CP097507">
    <property type="protein sequence ID" value="URE06649.1"/>
    <property type="molecule type" value="Genomic_DNA"/>
</dbReference>